<feature type="region of interest" description="Disordered" evidence="2">
    <location>
        <begin position="224"/>
        <end position="506"/>
    </location>
</feature>
<evidence type="ECO:0000256" key="2">
    <source>
        <dbReference type="SAM" id="MobiDB-lite"/>
    </source>
</evidence>
<keyword evidence="4" id="KW-1185">Reference proteome</keyword>
<sequence length="686" mass="75397">MSATNPLDRSWDTDDFSNSSLLNAPRIPATRSPPRSRRHVSSNRNSDIRLVYEELKEANKQLRSVKLQLQAETFRATEAEEQVQQVTAHLKRVNDARIAAQRDAVRANEELKLYKIQYSKAQAEIFRAQGVLEKVDQARYDAEKEAAEARTNVRRLNQTIVVQAAKEEGRRAGLREGLERGRLLGFQEARMMAQLEDEQDEQYYDDNEFQGDFDDVYRPRSRYIESSDEIRPPEPPRDSTPPHTSPPTPVPPPDILPTPNIRPRSFHNSSPVRHPPITIPPDGYIPSLDADQQIRIPPPHELSRPPPTPERMQSPPLPRIPDQDPLPVRPRTAGSQRTHRNHAPSSPGSNSTTLSQFDMVNDPEYPSARRSPLSIIPEVLSTHTSPNPQSIGRGHDLRHQSSWGGSSRRSHATTKVPTPLIANADLVRMDDNSQQHPSGPYTRPRTTSSSSGSLGPTNIHRLSSLSTVPDINIHPPSRPQSDGTPRMENGPPPGYLTPTDRPHDFDSSISNSVAPISGILQDNQLPQGFVPSGGYTPVSTSGNPPIPGDYHATHFQTPRSHTSSAPVIPDISLYRNHPEDDALSSVETLTTPPPNHRSLSRTHSREFDLDPLMTPPGHTHPSSPPASDWASASRAASEAIPIVPSVASVIPPPGVYSTPNTNGNTGSNGNVGGGKAPAGRKKGKKR</sequence>
<feature type="coiled-coil region" evidence="1">
    <location>
        <begin position="48"/>
        <end position="159"/>
    </location>
</feature>
<keyword evidence="1" id="KW-0175">Coiled coil</keyword>
<feature type="compositionally biased region" description="Polar residues" evidence="2">
    <location>
        <begin position="381"/>
        <end position="390"/>
    </location>
</feature>
<evidence type="ECO:0000313" key="4">
    <source>
        <dbReference type="Proteomes" id="UP000807353"/>
    </source>
</evidence>
<reference evidence="3" key="1">
    <citation type="submission" date="2020-11" db="EMBL/GenBank/DDBJ databases">
        <authorList>
            <consortium name="DOE Joint Genome Institute"/>
            <person name="Ahrendt S."/>
            <person name="Riley R."/>
            <person name="Andreopoulos W."/>
            <person name="Labutti K."/>
            <person name="Pangilinan J."/>
            <person name="Ruiz-Duenas F.J."/>
            <person name="Barrasa J.M."/>
            <person name="Sanchez-Garcia M."/>
            <person name="Camarero S."/>
            <person name="Miyauchi S."/>
            <person name="Serrano A."/>
            <person name="Linde D."/>
            <person name="Babiker R."/>
            <person name="Drula E."/>
            <person name="Ayuso-Fernandez I."/>
            <person name="Pacheco R."/>
            <person name="Padilla G."/>
            <person name="Ferreira P."/>
            <person name="Barriuso J."/>
            <person name="Kellner H."/>
            <person name="Castanera R."/>
            <person name="Alfaro M."/>
            <person name="Ramirez L."/>
            <person name="Pisabarro A.G."/>
            <person name="Kuo A."/>
            <person name="Tritt A."/>
            <person name="Lipzen A."/>
            <person name="He G."/>
            <person name="Yan M."/>
            <person name="Ng V."/>
            <person name="Cullen D."/>
            <person name="Martin F."/>
            <person name="Rosso M.-N."/>
            <person name="Henrissat B."/>
            <person name="Hibbett D."/>
            <person name="Martinez A.T."/>
            <person name="Grigoriev I.V."/>
        </authorList>
    </citation>
    <scope>NUCLEOTIDE SEQUENCE</scope>
    <source>
        <strain evidence="3">CBS 247.69</strain>
    </source>
</reference>
<feature type="compositionally biased region" description="Basic and acidic residues" evidence="2">
    <location>
        <begin position="224"/>
        <end position="237"/>
    </location>
</feature>
<feature type="region of interest" description="Disordered" evidence="2">
    <location>
        <begin position="582"/>
        <end position="686"/>
    </location>
</feature>
<name>A0A9P5YDK5_9AGAR</name>
<feature type="compositionally biased region" description="Pro residues" evidence="2">
    <location>
        <begin position="296"/>
        <end position="319"/>
    </location>
</feature>
<dbReference type="AlphaFoldDB" id="A0A9P5YDK5"/>
<feature type="compositionally biased region" description="Polar residues" evidence="2">
    <location>
        <begin position="460"/>
        <end position="469"/>
    </location>
</feature>
<protein>
    <submittedName>
        <fullName evidence="3">Uncharacterized protein</fullName>
    </submittedName>
</protein>
<gene>
    <name evidence="3" type="ORF">BDZ94DRAFT_1249062</name>
</gene>
<accession>A0A9P5YDK5</accession>
<dbReference type="OrthoDB" id="3008370at2759"/>
<organism evidence="3 4">
    <name type="scientific">Collybia nuda</name>
    <dbReference type="NCBI Taxonomy" id="64659"/>
    <lineage>
        <taxon>Eukaryota</taxon>
        <taxon>Fungi</taxon>
        <taxon>Dikarya</taxon>
        <taxon>Basidiomycota</taxon>
        <taxon>Agaricomycotina</taxon>
        <taxon>Agaricomycetes</taxon>
        <taxon>Agaricomycetidae</taxon>
        <taxon>Agaricales</taxon>
        <taxon>Tricholomatineae</taxon>
        <taxon>Clitocybaceae</taxon>
        <taxon>Collybia</taxon>
    </lineage>
</organism>
<dbReference type="Proteomes" id="UP000807353">
    <property type="component" value="Unassembled WGS sequence"/>
</dbReference>
<comment type="caution">
    <text evidence="3">The sequence shown here is derived from an EMBL/GenBank/DDBJ whole genome shotgun (WGS) entry which is preliminary data.</text>
</comment>
<evidence type="ECO:0000256" key="1">
    <source>
        <dbReference type="SAM" id="Coils"/>
    </source>
</evidence>
<feature type="region of interest" description="Disordered" evidence="2">
    <location>
        <begin position="1"/>
        <end position="43"/>
    </location>
</feature>
<feature type="compositionally biased region" description="Polar residues" evidence="2">
    <location>
        <begin position="343"/>
        <end position="358"/>
    </location>
</feature>
<proteinExistence type="predicted"/>
<feature type="compositionally biased region" description="Pro residues" evidence="2">
    <location>
        <begin position="243"/>
        <end position="256"/>
    </location>
</feature>
<evidence type="ECO:0000313" key="3">
    <source>
        <dbReference type="EMBL" id="KAF9467314.1"/>
    </source>
</evidence>
<feature type="compositionally biased region" description="Low complexity" evidence="2">
    <location>
        <begin position="615"/>
        <end position="649"/>
    </location>
</feature>
<feature type="compositionally biased region" description="Low complexity" evidence="2">
    <location>
        <begin position="437"/>
        <end position="457"/>
    </location>
</feature>
<dbReference type="EMBL" id="MU150237">
    <property type="protein sequence ID" value="KAF9467314.1"/>
    <property type="molecule type" value="Genomic_DNA"/>
</dbReference>